<feature type="transmembrane region" description="Helical" evidence="1">
    <location>
        <begin position="164"/>
        <end position="187"/>
    </location>
</feature>
<gene>
    <name evidence="2" type="ORF">LVJ82_05985</name>
</gene>
<evidence type="ECO:0000313" key="2">
    <source>
        <dbReference type="EMBL" id="UOO90522.1"/>
    </source>
</evidence>
<keyword evidence="1" id="KW-0472">Membrane</keyword>
<organism evidence="2 3">
    <name type="scientific">Vitreoscilla massiliensis</name>
    <dbReference type="NCBI Taxonomy" id="1689272"/>
    <lineage>
        <taxon>Bacteria</taxon>
        <taxon>Pseudomonadati</taxon>
        <taxon>Pseudomonadota</taxon>
        <taxon>Betaproteobacteria</taxon>
        <taxon>Neisseriales</taxon>
        <taxon>Neisseriaceae</taxon>
        <taxon>Vitreoscilla</taxon>
    </lineage>
</organism>
<accession>A0ABY4EAS5</accession>
<proteinExistence type="predicted"/>
<reference evidence="2 3" key="1">
    <citation type="journal article" date="2022" name="Res Sq">
        <title>Evolution of multicellular longitudinally dividing oral cavity symbionts (Neisseriaceae).</title>
        <authorList>
            <person name="Nyongesa S."/>
            <person name="Weber P."/>
            <person name="Bernet E."/>
            <person name="Pullido F."/>
            <person name="Nieckarz M."/>
            <person name="Delaby M."/>
            <person name="Nieves C."/>
            <person name="Viehboeck T."/>
            <person name="Krause N."/>
            <person name="Rivera-Millot A."/>
            <person name="Nakamura A."/>
            <person name="Vischer N."/>
            <person name="VanNieuwenhze M."/>
            <person name="Brun Y."/>
            <person name="Cava F."/>
            <person name="Bulgheresi S."/>
            <person name="Veyrier F."/>
        </authorList>
    </citation>
    <scope>NUCLEOTIDE SEQUENCE [LARGE SCALE GENOMIC DNA]</scope>
    <source>
        <strain evidence="2 3">SN4</strain>
    </source>
</reference>
<keyword evidence="1" id="KW-0812">Transmembrane</keyword>
<feature type="transmembrane region" description="Helical" evidence="1">
    <location>
        <begin position="133"/>
        <end position="152"/>
    </location>
</feature>
<feature type="transmembrane region" description="Helical" evidence="1">
    <location>
        <begin position="93"/>
        <end position="112"/>
    </location>
</feature>
<dbReference type="EMBL" id="CP091511">
    <property type="protein sequence ID" value="UOO90522.1"/>
    <property type="molecule type" value="Genomic_DNA"/>
</dbReference>
<dbReference type="Proteomes" id="UP000832011">
    <property type="component" value="Chromosome"/>
</dbReference>
<evidence type="ECO:0000256" key="1">
    <source>
        <dbReference type="SAM" id="Phobius"/>
    </source>
</evidence>
<name>A0ABY4EAS5_9NEIS</name>
<keyword evidence="1" id="KW-1133">Transmembrane helix</keyword>
<evidence type="ECO:0000313" key="3">
    <source>
        <dbReference type="Proteomes" id="UP000832011"/>
    </source>
</evidence>
<protein>
    <submittedName>
        <fullName evidence="2">Uncharacterized protein</fullName>
    </submittedName>
</protein>
<sequence length="197" mass="22723">MHTHCVSYVSACPTLQLHPARWRRDRIRVKGLTMPHFHQAKPSPPQQTPSSDHFCCQQRLHTIMGIASWLLSLLGLYALLLGALIFNTDWHDIGRILLLYAAVFFISARVLYRRRQVQAPTHTQGMMGMVLLLFLYLPALFSGLCLGTWFVSPAPSNVLSHVAIWFWSYQHWGLMALLASYVVYGVWRLQLNRRTRH</sequence>
<dbReference type="RefSeq" id="WP_058304850.1">
    <property type="nucleotide sequence ID" value="NZ_CABKVG010000005.1"/>
</dbReference>
<keyword evidence="3" id="KW-1185">Reference proteome</keyword>
<feature type="transmembrane region" description="Helical" evidence="1">
    <location>
        <begin position="66"/>
        <end position="87"/>
    </location>
</feature>